<keyword evidence="11" id="KW-0067">ATP-binding</keyword>
<evidence type="ECO:0000256" key="17">
    <source>
        <dbReference type="PROSITE-ProRule" id="PRU00657"/>
    </source>
</evidence>
<evidence type="ECO:0000256" key="11">
    <source>
        <dbReference type="ARBA" id="ARBA00022840"/>
    </source>
</evidence>
<keyword evidence="25" id="KW-1185">Reference proteome</keyword>
<dbReference type="EMBL" id="MU001635">
    <property type="protein sequence ID" value="KAF2483016.1"/>
    <property type="molecule type" value="Genomic_DNA"/>
</dbReference>
<dbReference type="GO" id="GO:0005634">
    <property type="term" value="C:nucleus"/>
    <property type="evidence" value="ECO:0007669"/>
    <property type="project" value="TreeGrafter"/>
</dbReference>
<keyword evidence="7" id="KW-0547">Nucleotide-binding</keyword>
<keyword evidence="13 17" id="KW-0694">RNA-binding</keyword>
<dbReference type="GO" id="GO:0050688">
    <property type="term" value="P:regulation of defense response to virus"/>
    <property type="evidence" value="ECO:0007669"/>
    <property type="project" value="UniProtKB-KW"/>
</dbReference>
<evidence type="ECO:0000256" key="5">
    <source>
        <dbReference type="ARBA" id="ARBA00022723"/>
    </source>
</evidence>
<dbReference type="InterPro" id="IPR056755">
    <property type="entry name" value="DSRM_2"/>
</dbReference>
<dbReference type="GO" id="GO:0005524">
    <property type="term" value="F:ATP binding"/>
    <property type="evidence" value="ECO:0007669"/>
    <property type="project" value="UniProtKB-KW"/>
</dbReference>
<keyword evidence="6" id="KW-0677">Repeat</keyword>
<dbReference type="PROSITE" id="PS51327">
    <property type="entry name" value="DICER_DSRBF"/>
    <property type="match status" value="1"/>
</dbReference>
<evidence type="ECO:0000259" key="19">
    <source>
        <dbReference type="PROSITE" id="PS50142"/>
    </source>
</evidence>
<evidence type="ECO:0000256" key="12">
    <source>
        <dbReference type="ARBA" id="ARBA00022842"/>
    </source>
</evidence>
<dbReference type="PROSITE" id="PS50142">
    <property type="entry name" value="RNASE_3_2"/>
    <property type="match status" value="2"/>
</dbReference>
<accession>A0A6A6PTB8</accession>
<dbReference type="GO" id="GO:0046872">
    <property type="term" value="F:metal ion binding"/>
    <property type="evidence" value="ECO:0007669"/>
    <property type="project" value="UniProtKB-KW"/>
</dbReference>
<evidence type="ECO:0000256" key="18">
    <source>
        <dbReference type="SAM" id="MobiDB-lite"/>
    </source>
</evidence>
<evidence type="ECO:0000259" key="22">
    <source>
        <dbReference type="PROSITE" id="PS51194"/>
    </source>
</evidence>
<dbReference type="SUPFAM" id="SSF52540">
    <property type="entry name" value="P-loop containing nucleoside triphosphate hydrolases"/>
    <property type="match status" value="2"/>
</dbReference>
<dbReference type="Pfam" id="PF03368">
    <property type="entry name" value="Dicer_dimer"/>
    <property type="match status" value="1"/>
</dbReference>
<dbReference type="GO" id="GO:0005737">
    <property type="term" value="C:cytoplasm"/>
    <property type="evidence" value="ECO:0007669"/>
    <property type="project" value="TreeGrafter"/>
</dbReference>
<dbReference type="SMART" id="SM00487">
    <property type="entry name" value="DEXDc"/>
    <property type="match status" value="1"/>
</dbReference>
<comment type="cofactor">
    <cofactor evidence="2">
        <name>Mg(2+)</name>
        <dbReference type="ChEBI" id="CHEBI:18420"/>
    </cofactor>
</comment>
<dbReference type="Gene3D" id="3.30.160.380">
    <property type="entry name" value="Dicer dimerisation domain"/>
    <property type="match status" value="1"/>
</dbReference>
<dbReference type="InterPro" id="IPR038248">
    <property type="entry name" value="Dicer_dimer_sf"/>
</dbReference>
<evidence type="ECO:0000256" key="1">
    <source>
        <dbReference type="ARBA" id="ARBA00001936"/>
    </source>
</evidence>
<feature type="domain" description="PAZ" evidence="20">
    <location>
        <begin position="878"/>
        <end position="1003"/>
    </location>
</feature>
<keyword evidence="4" id="KW-0930">Antiviral protein</keyword>
<dbReference type="InterPro" id="IPR005034">
    <property type="entry name" value="Dicer_dimerisation"/>
</dbReference>
<evidence type="ECO:0000256" key="3">
    <source>
        <dbReference type="ARBA" id="ARBA00020797"/>
    </source>
</evidence>
<dbReference type="Gene3D" id="1.10.1520.10">
    <property type="entry name" value="Ribonuclease III domain"/>
    <property type="match status" value="2"/>
</dbReference>
<name>A0A6A6PTB8_9PEZI</name>
<evidence type="ECO:0000313" key="24">
    <source>
        <dbReference type="EMBL" id="KAF2483016.1"/>
    </source>
</evidence>
<dbReference type="InterPro" id="IPR011545">
    <property type="entry name" value="DEAD/DEAH_box_helicase_dom"/>
</dbReference>
<evidence type="ECO:0000256" key="6">
    <source>
        <dbReference type="ARBA" id="ARBA00022737"/>
    </source>
</evidence>
<evidence type="ECO:0000256" key="8">
    <source>
        <dbReference type="ARBA" id="ARBA00022801"/>
    </source>
</evidence>
<reference evidence="24" key="1">
    <citation type="journal article" date="2020" name="Stud. Mycol.">
        <title>101 Dothideomycetes genomes: a test case for predicting lifestyles and emergence of pathogens.</title>
        <authorList>
            <person name="Haridas S."/>
            <person name="Albert R."/>
            <person name="Binder M."/>
            <person name="Bloem J."/>
            <person name="Labutti K."/>
            <person name="Salamov A."/>
            <person name="Andreopoulos B."/>
            <person name="Baker S."/>
            <person name="Barry K."/>
            <person name="Bills G."/>
            <person name="Bluhm B."/>
            <person name="Cannon C."/>
            <person name="Castanera R."/>
            <person name="Culley D."/>
            <person name="Daum C."/>
            <person name="Ezra D."/>
            <person name="Gonzalez J."/>
            <person name="Henrissat B."/>
            <person name="Kuo A."/>
            <person name="Liang C."/>
            <person name="Lipzen A."/>
            <person name="Lutzoni F."/>
            <person name="Magnuson J."/>
            <person name="Mondo S."/>
            <person name="Nolan M."/>
            <person name="Ohm R."/>
            <person name="Pangilinan J."/>
            <person name="Park H.-J."/>
            <person name="Ramirez L."/>
            <person name="Alfaro M."/>
            <person name="Sun H."/>
            <person name="Tritt A."/>
            <person name="Yoshinaga Y."/>
            <person name="Zwiers L.-H."/>
            <person name="Turgeon B."/>
            <person name="Goodwin S."/>
            <person name="Spatafora J."/>
            <person name="Crous P."/>
            <person name="Grigoriev I."/>
        </authorList>
    </citation>
    <scope>NUCLEOTIDE SEQUENCE</scope>
    <source>
        <strain evidence="24">CBS 113389</strain>
    </source>
</reference>
<dbReference type="Gene3D" id="3.40.50.300">
    <property type="entry name" value="P-loop containing nucleotide triphosphate hydrolases"/>
    <property type="match status" value="2"/>
</dbReference>
<proteinExistence type="inferred from homology"/>
<evidence type="ECO:0000256" key="15">
    <source>
        <dbReference type="ARBA" id="ARBA00023211"/>
    </source>
</evidence>
<keyword evidence="10" id="KW-0862">Zinc</keyword>
<evidence type="ECO:0000256" key="16">
    <source>
        <dbReference type="ARBA" id="ARBA00035116"/>
    </source>
</evidence>
<dbReference type="Pfam" id="PF00636">
    <property type="entry name" value="Ribonuclease_3"/>
    <property type="match status" value="2"/>
</dbReference>
<evidence type="ECO:0000259" key="21">
    <source>
        <dbReference type="PROSITE" id="PS51192"/>
    </source>
</evidence>
<keyword evidence="15" id="KW-0464">Manganese</keyword>
<keyword evidence="5" id="KW-0479">Metal-binding</keyword>
<evidence type="ECO:0000256" key="7">
    <source>
        <dbReference type="ARBA" id="ARBA00022741"/>
    </source>
</evidence>
<evidence type="ECO:0000256" key="9">
    <source>
        <dbReference type="ARBA" id="ARBA00022806"/>
    </source>
</evidence>
<dbReference type="PANTHER" id="PTHR14950:SF62">
    <property type="entry name" value="DICER-LIKE PROTEIN 1"/>
    <property type="match status" value="1"/>
</dbReference>
<feature type="domain" description="RNase III" evidence="19">
    <location>
        <begin position="1253"/>
        <end position="1404"/>
    </location>
</feature>
<evidence type="ECO:0000256" key="10">
    <source>
        <dbReference type="ARBA" id="ARBA00022833"/>
    </source>
</evidence>
<organism evidence="24 25">
    <name type="scientific">Neohortaea acidophila</name>
    <dbReference type="NCBI Taxonomy" id="245834"/>
    <lineage>
        <taxon>Eukaryota</taxon>
        <taxon>Fungi</taxon>
        <taxon>Dikarya</taxon>
        <taxon>Ascomycota</taxon>
        <taxon>Pezizomycotina</taxon>
        <taxon>Dothideomycetes</taxon>
        <taxon>Dothideomycetidae</taxon>
        <taxon>Mycosphaerellales</taxon>
        <taxon>Teratosphaeriaceae</taxon>
        <taxon>Neohortaea</taxon>
    </lineage>
</organism>
<keyword evidence="8" id="KW-0378">Hydrolase</keyword>
<evidence type="ECO:0000256" key="4">
    <source>
        <dbReference type="ARBA" id="ARBA00022721"/>
    </source>
</evidence>
<evidence type="ECO:0000256" key="13">
    <source>
        <dbReference type="ARBA" id="ARBA00022884"/>
    </source>
</evidence>
<dbReference type="Pfam" id="PF24995">
    <property type="entry name" value="DSRM_2"/>
    <property type="match status" value="1"/>
</dbReference>
<keyword evidence="12" id="KW-0460">Magnesium</keyword>
<feature type="domain" description="RNase III" evidence="19">
    <location>
        <begin position="1045"/>
        <end position="1188"/>
    </location>
</feature>
<feature type="domain" description="Dicer dsRNA-binding fold" evidence="23">
    <location>
        <begin position="610"/>
        <end position="702"/>
    </location>
</feature>
<dbReference type="PROSITE" id="PS51194">
    <property type="entry name" value="HELICASE_CTER"/>
    <property type="match status" value="1"/>
</dbReference>
<sequence>MDSDYADQDDSDDERGEDMAMPASSLSQRRKRQREVFEKWLVSRAGQEAIKPKTKDSKPIEVADEELSLSSLMSKDSLVIRNPRDYQLELFERAKKENTIAVLDTGSGKTLIAVLLLRWVIDHELEHRAAGGTPRISFFLVASVTLAYQQSAVLKSNLDHEVTRVCGTDNADAWKKSRWLELFATNKVIVCTAAILASCLSKGYITMKEINLLIFDEAHHAKKNHDYARIVKDFYLQAEPPDRPRIFGMTASPIDAKADVVQAATELETLLHSKIATTRDVSLTGAVTRPTELLLRYSRLSQPFATDLLQTTKAKHGHIHTFQTYFEKSPVIARELGSWCADQFLMEKLSEKRLRLHELSTERRFRARSAQDEERHELDAALAELKPAIAFMDDVRDKSATLAINHSMLSSKVIELKAYLDYQFERPTSQRCIVFVDRRDSARLLASLFQKIGTEHMKSAFLIGGASEPDEDAFSVRQQVMTLIKFRGGSINCLFATSVAEEGLDVPDCNLVIRFDMYKTMIQFVQSRGRARQKNSRFVHMLEMRNSIHEQLVQEVRYQEIVMRQFSQAMPEDRRLVGSEDCLESLMAKEQGLRVYIDPTTGAKLTYNNALVYLANFVSAIPTESNEPQHPTYIVTSRGPKFICEVLLPGGGPVPLRSTIGRLCSKKAIAKRSAAFEACIELRKRLYLDEHLMPTYQKKLPAMRNALLPVSAHKTNQYLMRTKPSLWEHMRGTLPLELWMTILEFPDGLDRRCQPIALLTRSRLPDFPSFSLFLNDGRETKLRSQQLQHPLQLGTTDLQDIAGLDSLTGTPKSCNSTPFRREEVVNKLTAFTLRVFKDVFSKTFEEDAASFSYWFAPIRAKSVIIPHMRADAAIDWNTVEEVCHNNSYPWKPDTPAKTLVDRFLVDKWDGGRKFYSTAVSDTLRPLDPVPLDAAKAKHNENILGYTVSLWKKAREMAVWNPDQPVIEAEKMLFRRNLLAKPEDKETQVSTKAYLCPEPLTISALRPAIVVSCLTLPAIIHRFESYMIALEACQLTSIPCAPALALEAMTKDSDHTDEHDKPAQINFKRGMGNSYERLEFLGDAFLKTATTVSTFIQNPTGNEFEMHVRRMQLLCNKNLFNVALELKLYEYIRTMSFSRRLWYPEGLNLLHGKGSNKHEEFAVIKHGLAHKTIADVSEALIGAAFMSHDRPGEQWHEQQWENAVHAVTKLTTLSRRDDPETPVHLMEKWDDYRKAYNKPAYQTAISTASQRDLVEKAAREHPYRFKHPSLLRVAFIHPSQPFSEENLPNYQRLEFLGDSLLDLASITHIFYRFADKDPQWLTEHKMAMVSNKFLGCVCVNLGFHKHLRHAHGTLEHQITAYVTELLEAKSTAGDSRDYWTTVADPPKCLPDIVESFVGAMFIDSDFDYNVVQDFFDRHIKWYFEDMSIYDSYANNHPCTHFYNLIQVTYGCQDYALFTKPIPSVDGLELDTPDVVAVVIIHDEVIANSTGKSGRYAKLRVANQAIEVIEGLAPYEFRARFGCNCQHGGGEGVDAGASGIELPGDPKGLGEGVNVEWKGVEEH</sequence>
<dbReference type="SMART" id="SM00490">
    <property type="entry name" value="HELICc"/>
    <property type="match status" value="1"/>
</dbReference>
<dbReference type="PROSITE" id="PS50821">
    <property type="entry name" value="PAZ"/>
    <property type="match status" value="1"/>
</dbReference>
<feature type="domain" description="Helicase ATP-binding" evidence="21">
    <location>
        <begin position="90"/>
        <end position="271"/>
    </location>
</feature>
<evidence type="ECO:0000256" key="14">
    <source>
        <dbReference type="ARBA" id="ARBA00023118"/>
    </source>
</evidence>
<dbReference type="GeneID" id="54470497"/>
<dbReference type="Proteomes" id="UP000799767">
    <property type="component" value="Unassembled WGS sequence"/>
</dbReference>
<feature type="domain" description="Helicase C-terminal" evidence="22">
    <location>
        <begin position="415"/>
        <end position="569"/>
    </location>
</feature>
<dbReference type="GO" id="GO:0003723">
    <property type="term" value="F:RNA binding"/>
    <property type="evidence" value="ECO:0007669"/>
    <property type="project" value="UniProtKB-UniRule"/>
</dbReference>
<dbReference type="InterPro" id="IPR014001">
    <property type="entry name" value="Helicase_ATP-bd"/>
</dbReference>
<keyword evidence="9" id="KW-0347">Helicase</keyword>
<dbReference type="InterPro" id="IPR000999">
    <property type="entry name" value="RNase_III_dom"/>
</dbReference>
<dbReference type="CDD" id="cd00593">
    <property type="entry name" value="RIBOc"/>
    <property type="match status" value="2"/>
</dbReference>
<dbReference type="FunFam" id="1.10.1520.10:FF:000015">
    <property type="entry name" value="Dicer-like protein 1"/>
    <property type="match status" value="1"/>
</dbReference>
<comment type="similarity">
    <text evidence="16 17">Belongs to the helicase family. Dicer subfamily.</text>
</comment>
<dbReference type="InterPro" id="IPR003100">
    <property type="entry name" value="PAZ_dom"/>
</dbReference>
<dbReference type="SMART" id="SM00535">
    <property type="entry name" value="RIBOc"/>
    <property type="match status" value="2"/>
</dbReference>
<dbReference type="InterPro" id="IPR036389">
    <property type="entry name" value="RNase_III_sf"/>
</dbReference>
<comment type="cofactor">
    <cofactor evidence="1">
        <name>Mn(2+)</name>
        <dbReference type="ChEBI" id="CHEBI:29035"/>
    </cofactor>
</comment>
<evidence type="ECO:0000313" key="25">
    <source>
        <dbReference type="Proteomes" id="UP000799767"/>
    </source>
</evidence>
<keyword evidence="14" id="KW-0051">Antiviral defense</keyword>
<dbReference type="GO" id="GO:0051607">
    <property type="term" value="P:defense response to virus"/>
    <property type="evidence" value="ECO:0007669"/>
    <property type="project" value="UniProtKB-KW"/>
</dbReference>
<feature type="compositionally biased region" description="Acidic residues" evidence="18">
    <location>
        <begin position="1"/>
        <end position="16"/>
    </location>
</feature>
<evidence type="ECO:0000259" key="23">
    <source>
        <dbReference type="PROSITE" id="PS51327"/>
    </source>
</evidence>
<evidence type="ECO:0000259" key="20">
    <source>
        <dbReference type="PROSITE" id="PS50821"/>
    </source>
</evidence>
<gene>
    <name evidence="24" type="ORF">BDY17DRAFT_139692</name>
</gene>
<dbReference type="PROSITE" id="PS51192">
    <property type="entry name" value="HELICASE_ATP_BIND_1"/>
    <property type="match status" value="1"/>
</dbReference>
<dbReference type="RefSeq" id="XP_033589586.1">
    <property type="nucleotide sequence ID" value="XM_033729495.1"/>
</dbReference>
<dbReference type="SUPFAM" id="SSF69065">
    <property type="entry name" value="RNase III domain-like"/>
    <property type="match status" value="2"/>
</dbReference>
<dbReference type="GO" id="GO:0030422">
    <property type="term" value="P:siRNA processing"/>
    <property type="evidence" value="ECO:0007669"/>
    <property type="project" value="TreeGrafter"/>
</dbReference>
<dbReference type="Pfam" id="PF00271">
    <property type="entry name" value="Helicase_C"/>
    <property type="match status" value="1"/>
</dbReference>
<dbReference type="PANTHER" id="PTHR14950">
    <property type="entry name" value="DICER-RELATED"/>
    <property type="match status" value="1"/>
</dbReference>
<dbReference type="GO" id="GO:0004525">
    <property type="term" value="F:ribonuclease III activity"/>
    <property type="evidence" value="ECO:0007669"/>
    <property type="project" value="InterPro"/>
</dbReference>
<dbReference type="GO" id="GO:0004386">
    <property type="term" value="F:helicase activity"/>
    <property type="evidence" value="ECO:0007669"/>
    <property type="project" value="UniProtKB-KW"/>
</dbReference>
<evidence type="ECO:0000256" key="2">
    <source>
        <dbReference type="ARBA" id="ARBA00001946"/>
    </source>
</evidence>
<dbReference type="CDD" id="cd18034">
    <property type="entry name" value="DEXHc_dicer"/>
    <property type="match status" value="1"/>
</dbReference>
<feature type="region of interest" description="Disordered" evidence="18">
    <location>
        <begin position="1"/>
        <end position="32"/>
    </location>
</feature>
<dbReference type="PROSITE" id="PS00517">
    <property type="entry name" value="RNASE_3_1"/>
    <property type="match status" value="2"/>
</dbReference>
<dbReference type="OrthoDB" id="416741at2759"/>
<dbReference type="InterPro" id="IPR001650">
    <property type="entry name" value="Helicase_C-like"/>
</dbReference>
<protein>
    <recommendedName>
        <fullName evidence="3">Dicer-like protein 1</fullName>
    </recommendedName>
</protein>
<dbReference type="InterPro" id="IPR027417">
    <property type="entry name" value="P-loop_NTPase"/>
</dbReference>
<dbReference type="Pfam" id="PF00270">
    <property type="entry name" value="DEAD"/>
    <property type="match status" value="1"/>
</dbReference>